<organism evidence="1 2">
    <name type="scientific">Luteitalea pratensis</name>
    <dbReference type="NCBI Taxonomy" id="1855912"/>
    <lineage>
        <taxon>Bacteria</taxon>
        <taxon>Pseudomonadati</taxon>
        <taxon>Acidobacteriota</taxon>
        <taxon>Vicinamibacteria</taxon>
        <taxon>Vicinamibacterales</taxon>
        <taxon>Vicinamibacteraceae</taxon>
        <taxon>Luteitalea</taxon>
    </lineage>
</organism>
<keyword evidence="2" id="KW-1185">Reference proteome</keyword>
<sequence>MMPRVGISLLLRVQRTSSFDTFQAGGITAEQHGTAAHHNRVGMEEPVHAVGLALGDDRREDSNL</sequence>
<dbReference type="KEGG" id="abac:LuPra_01371"/>
<gene>
    <name evidence="1" type="ORF">LuPra_01371</name>
</gene>
<protein>
    <submittedName>
        <fullName evidence="1">Uncharacterized protein</fullName>
    </submittedName>
</protein>
<dbReference type="EMBL" id="CP015136">
    <property type="protein sequence ID" value="AMY08179.1"/>
    <property type="molecule type" value="Genomic_DNA"/>
</dbReference>
<reference evidence="2" key="2">
    <citation type="submission" date="2016-04" db="EMBL/GenBank/DDBJ databases">
        <title>First Complete Genome Sequence of a Subdivision 6 Acidobacterium.</title>
        <authorList>
            <person name="Huang S."/>
            <person name="Vieira S."/>
            <person name="Bunk B."/>
            <person name="Riedel T."/>
            <person name="Sproeer C."/>
            <person name="Overmann J."/>
        </authorList>
    </citation>
    <scope>NUCLEOTIDE SEQUENCE [LARGE SCALE GENOMIC DNA]</scope>
    <source>
        <strain evidence="2">DSM 100886 HEG_-6_39</strain>
    </source>
</reference>
<dbReference type="Proteomes" id="UP000076079">
    <property type="component" value="Chromosome"/>
</dbReference>
<dbReference type="RefSeq" id="WP_110170041.1">
    <property type="nucleotide sequence ID" value="NZ_CP015136.1"/>
</dbReference>
<dbReference type="STRING" id="1855912.LuPra_01371"/>
<proteinExistence type="predicted"/>
<evidence type="ECO:0000313" key="1">
    <source>
        <dbReference type="EMBL" id="AMY08179.1"/>
    </source>
</evidence>
<reference evidence="1 2" key="1">
    <citation type="journal article" date="2016" name="Genome Announc.">
        <title>First Complete Genome Sequence of a Subdivision 6 Acidobacterium Strain.</title>
        <authorList>
            <person name="Huang S."/>
            <person name="Vieira S."/>
            <person name="Bunk B."/>
            <person name="Riedel T."/>
            <person name="Sproer C."/>
            <person name="Overmann J."/>
        </authorList>
    </citation>
    <scope>NUCLEOTIDE SEQUENCE [LARGE SCALE GENOMIC DNA]</scope>
    <source>
        <strain evidence="2">DSM 100886 HEG_-6_39</strain>
    </source>
</reference>
<name>A0A143PK96_LUTPR</name>
<accession>A0A143PK96</accession>
<dbReference type="AlphaFoldDB" id="A0A143PK96"/>
<evidence type="ECO:0000313" key="2">
    <source>
        <dbReference type="Proteomes" id="UP000076079"/>
    </source>
</evidence>